<proteinExistence type="predicted"/>
<protein>
    <submittedName>
        <fullName evidence="2">Uncharacterized protein</fullName>
    </submittedName>
</protein>
<name>A0A978VMD0_ZIZJJ</name>
<dbReference type="EMBL" id="JAEACU010000003">
    <property type="protein sequence ID" value="KAH7536705.1"/>
    <property type="molecule type" value="Genomic_DNA"/>
</dbReference>
<reference evidence="2" key="1">
    <citation type="journal article" date="2021" name="Front. Plant Sci.">
        <title>Chromosome-Scale Genome Assembly for Chinese Sour Jujube and Insights Into Its Genome Evolution and Domestication Signature.</title>
        <authorList>
            <person name="Shen L.-Y."/>
            <person name="Luo H."/>
            <person name="Wang X.-L."/>
            <person name="Wang X.-M."/>
            <person name="Qiu X.-J."/>
            <person name="Liu H."/>
            <person name="Zhou S.-S."/>
            <person name="Jia K.-H."/>
            <person name="Nie S."/>
            <person name="Bao Y.-T."/>
            <person name="Zhang R.-G."/>
            <person name="Yun Q.-Z."/>
            <person name="Chai Y.-H."/>
            <person name="Lu J.-Y."/>
            <person name="Li Y."/>
            <person name="Zhao S.-W."/>
            <person name="Mao J.-F."/>
            <person name="Jia S.-G."/>
            <person name="Mao Y.-M."/>
        </authorList>
    </citation>
    <scope>NUCLEOTIDE SEQUENCE</scope>
    <source>
        <strain evidence="2">AT0</strain>
        <tissue evidence="2">Leaf</tissue>
    </source>
</reference>
<evidence type="ECO:0000313" key="2">
    <source>
        <dbReference type="EMBL" id="KAH7536705.1"/>
    </source>
</evidence>
<feature type="compositionally biased region" description="Basic and acidic residues" evidence="1">
    <location>
        <begin position="10"/>
        <end position="22"/>
    </location>
</feature>
<accession>A0A978VMD0</accession>
<evidence type="ECO:0000256" key="1">
    <source>
        <dbReference type="SAM" id="MobiDB-lite"/>
    </source>
</evidence>
<gene>
    <name evidence="2" type="ORF">FEM48_Zijuj03G0014700</name>
</gene>
<dbReference type="Proteomes" id="UP000813462">
    <property type="component" value="Unassembled WGS sequence"/>
</dbReference>
<organism evidence="2 3">
    <name type="scientific">Ziziphus jujuba var. spinosa</name>
    <dbReference type="NCBI Taxonomy" id="714518"/>
    <lineage>
        <taxon>Eukaryota</taxon>
        <taxon>Viridiplantae</taxon>
        <taxon>Streptophyta</taxon>
        <taxon>Embryophyta</taxon>
        <taxon>Tracheophyta</taxon>
        <taxon>Spermatophyta</taxon>
        <taxon>Magnoliopsida</taxon>
        <taxon>eudicotyledons</taxon>
        <taxon>Gunneridae</taxon>
        <taxon>Pentapetalae</taxon>
        <taxon>rosids</taxon>
        <taxon>fabids</taxon>
        <taxon>Rosales</taxon>
        <taxon>Rhamnaceae</taxon>
        <taxon>Paliureae</taxon>
        <taxon>Ziziphus</taxon>
    </lineage>
</organism>
<feature type="region of interest" description="Disordered" evidence="1">
    <location>
        <begin position="1"/>
        <end position="22"/>
    </location>
</feature>
<dbReference type="AlphaFoldDB" id="A0A978VMD0"/>
<evidence type="ECO:0000313" key="3">
    <source>
        <dbReference type="Proteomes" id="UP000813462"/>
    </source>
</evidence>
<comment type="caution">
    <text evidence="2">The sequence shown here is derived from an EMBL/GenBank/DDBJ whole genome shotgun (WGS) entry which is preliminary data.</text>
</comment>
<sequence>MHSAGTWADLRADHNKGKAPYDDETLDRARKICEKFPKIPIAALNLTNDQDIQQLSEAIGAAKTHVEGCSSFLKAAIK</sequence>